<dbReference type="Proteomes" id="UP000694580">
    <property type="component" value="Chromosome 7"/>
</dbReference>
<dbReference type="PANTHER" id="PTHR12224:SF0">
    <property type="entry name" value="BETA-1,4-MANNOSYL-GLYCOPROTEIN 4-BETA-N-ACETYLGLUCOSAMINYLTRANSFERASE"/>
    <property type="match status" value="1"/>
</dbReference>
<dbReference type="RefSeq" id="XP_028843731.1">
    <property type="nucleotide sequence ID" value="XM_028987898.1"/>
</dbReference>
<dbReference type="GeneTree" id="ENSGT00390000008221"/>
<protein>
    <recommendedName>
        <fullName evidence="4">Beta-1,4-mannosyl-glycoprotein 4-beta-N-acetylglucosaminyltransferase</fullName>
    </recommendedName>
</protein>
<organism evidence="2 3">
    <name type="scientific">Denticeps clupeoides</name>
    <name type="common">denticle herring</name>
    <dbReference type="NCBI Taxonomy" id="299321"/>
    <lineage>
        <taxon>Eukaryota</taxon>
        <taxon>Metazoa</taxon>
        <taxon>Chordata</taxon>
        <taxon>Craniata</taxon>
        <taxon>Vertebrata</taxon>
        <taxon>Euteleostomi</taxon>
        <taxon>Actinopterygii</taxon>
        <taxon>Neopterygii</taxon>
        <taxon>Teleostei</taxon>
        <taxon>Clupei</taxon>
        <taxon>Clupeiformes</taxon>
        <taxon>Denticipitoidei</taxon>
        <taxon>Denticipitidae</taxon>
        <taxon>Denticeps</taxon>
    </lineage>
</organism>
<evidence type="ECO:0000313" key="2">
    <source>
        <dbReference type="Ensembl" id="ENSDCDP00010010065.1"/>
    </source>
</evidence>
<dbReference type="RefSeq" id="XP_028843728.1">
    <property type="nucleotide sequence ID" value="XM_028987895.1"/>
</dbReference>
<evidence type="ECO:0000256" key="1">
    <source>
        <dbReference type="SAM" id="Phobius"/>
    </source>
</evidence>
<keyword evidence="1" id="KW-1133">Transmembrane helix</keyword>
<dbReference type="GO" id="GO:0003830">
    <property type="term" value="F:beta-1,4-mannosylglycoprotein 4-beta-N-acetylglucosaminyltransferase activity"/>
    <property type="evidence" value="ECO:0007669"/>
    <property type="project" value="InterPro"/>
</dbReference>
<name>A0AAY4AP42_9TELE</name>
<dbReference type="PANTHER" id="PTHR12224">
    <property type="entry name" value="BETA-1,4-MANNOSYL-GLYCOPROTEIN BETA-1,4-N-ACETYLGLUCOSAMINYL-TRANSFERASE"/>
    <property type="match status" value="1"/>
</dbReference>
<evidence type="ECO:0000313" key="3">
    <source>
        <dbReference type="Proteomes" id="UP000694580"/>
    </source>
</evidence>
<dbReference type="RefSeq" id="XP_028843729.1">
    <property type="nucleotide sequence ID" value="XM_028987896.1"/>
</dbReference>
<proteinExistence type="predicted"/>
<dbReference type="RefSeq" id="XP_028843733.1">
    <property type="nucleotide sequence ID" value="XM_028987900.1"/>
</dbReference>
<dbReference type="Pfam" id="PF04724">
    <property type="entry name" value="Glyco_transf_17"/>
    <property type="match status" value="1"/>
</dbReference>
<dbReference type="GeneID" id="114794971"/>
<keyword evidence="3" id="KW-1185">Reference proteome</keyword>
<reference evidence="2 3" key="1">
    <citation type="submission" date="2020-06" db="EMBL/GenBank/DDBJ databases">
        <authorList>
            <consortium name="Wellcome Sanger Institute Data Sharing"/>
        </authorList>
    </citation>
    <scope>NUCLEOTIDE SEQUENCE [LARGE SCALE GENOMIC DNA]</scope>
</reference>
<accession>A0AAY4AP42</accession>
<dbReference type="RefSeq" id="XP_028843732.1">
    <property type="nucleotide sequence ID" value="XM_028987899.1"/>
</dbReference>
<dbReference type="GO" id="GO:0016020">
    <property type="term" value="C:membrane"/>
    <property type="evidence" value="ECO:0007669"/>
    <property type="project" value="InterPro"/>
</dbReference>
<sequence length="510" mass="59268">MKKRCQRVFTILLVGLCMVSFFQFYKALHHMPLLQHLSNPSQHLRQIAMFREFLWKENKHLEDGSSTSELTDATSGQPDLQSMPWTPYVDMAPQASFRVTGVLHQRMFQLHDDPKSYFVHTKSRMLCFQEGTKMDVSGVIAGQGMALASQREKNTFIPAANMSTFKKQVARCQCRQGWHGPSCGIPTVVQHSNLPTKSRLVPRVVPRRVINALNINHEFDLLHVRFHELADAVDVFMVCESNYTAYGRPRKLLFLQQLLNGTFDYVKHKVLYVFLDHFPKGGRHDGWIADDYLRTFLTKNGMSRIKGARPDDVFIINDADEVPSREAVLFLKLFDGWTEPFGLHMRKSLYGFFWRQLGTLDILSGCTVGMLMAVYKCNGILLRRREYYTLPDFRTYEKTTGRMLLPWSVGSPVHYAGWHCSWCFKPEGVYYKLISAQNGDFPRWGDFKEKQELSYIRELIRTGGWFDGSVPEYPPTNPKEHMFAPKYLLDNYERYKHLLENVYVKHEDKT</sequence>
<dbReference type="InterPro" id="IPR006813">
    <property type="entry name" value="Glyco_trans_17"/>
</dbReference>
<keyword evidence="1" id="KW-0812">Transmembrane</keyword>
<dbReference type="RefSeq" id="XP_028843726.1">
    <property type="nucleotide sequence ID" value="XM_028987893.1"/>
</dbReference>
<dbReference type="AlphaFoldDB" id="A0AAY4AP42"/>
<dbReference type="GO" id="GO:0006044">
    <property type="term" value="P:N-acetylglucosamine metabolic process"/>
    <property type="evidence" value="ECO:0007669"/>
    <property type="project" value="TreeGrafter"/>
</dbReference>
<dbReference type="RefSeq" id="XP_028843727.1">
    <property type="nucleotide sequence ID" value="XM_028987894.1"/>
</dbReference>
<keyword evidence="1" id="KW-0472">Membrane</keyword>
<evidence type="ECO:0008006" key="4">
    <source>
        <dbReference type="Google" id="ProtNLM"/>
    </source>
</evidence>
<reference evidence="2" key="2">
    <citation type="submission" date="2025-08" db="UniProtKB">
        <authorList>
            <consortium name="Ensembl"/>
        </authorList>
    </citation>
    <scope>IDENTIFICATION</scope>
</reference>
<gene>
    <name evidence="2" type="primary">mgat3a</name>
</gene>
<dbReference type="Ensembl" id="ENSDCDT00010010559.1">
    <property type="protein sequence ID" value="ENSDCDP00010010065.1"/>
    <property type="gene ID" value="ENSDCDG00010004488.1"/>
</dbReference>
<feature type="transmembrane region" description="Helical" evidence="1">
    <location>
        <begin position="7"/>
        <end position="25"/>
    </location>
</feature>
<reference evidence="2" key="3">
    <citation type="submission" date="2025-09" db="UniProtKB">
        <authorList>
            <consortium name="Ensembl"/>
        </authorList>
    </citation>
    <scope>IDENTIFICATION</scope>
</reference>